<evidence type="ECO:0000256" key="3">
    <source>
        <dbReference type="ARBA" id="ARBA00007739"/>
    </source>
</evidence>
<comment type="catalytic activity">
    <reaction evidence="11">
        <text>[GlcNAc-(1-&gt;4)-Mur2Ac(oyl-L-Ala-gamma-D-Glu-L-Lys-D-Ala-D-Ala)](n)-di-trans,octa-cis-undecaprenyl diphosphate + beta-D-GlcNAc-(1-&gt;4)-Mur2Ac(oyl-L-Ala-gamma-D-Glu-L-Lys-D-Ala-D-Ala)-di-trans,octa-cis-undecaprenyl diphosphate = [GlcNAc-(1-&gt;4)-Mur2Ac(oyl-L-Ala-gamma-D-Glu-L-Lys-D-Ala-D-Ala)](n+1)-di-trans,octa-cis-undecaprenyl diphosphate + di-trans,octa-cis-undecaprenyl diphosphate + H(+)</text>
        <dbReference type="Rhea" id="RHEA:23708"/>
        <dbReference type="Rhea" id="RHEA-COMP:9602"/>
        <dbReference type="Rhea" id="RHEA-COMP:9603"/>
        <dbReference type="ChEBI" id="CHEBI:15378"/>
        <dbReference type="ChEBI" id="CHEBI:58405"/>
        <dbReference type="ChEBI" id="CHEBI:60033"/>
        <dbReference type="ChEBI" id="CHEBI:78435"/>
        <dbReference type="EC" id="2.4.99.28"/>
    </reaction>
</comment>
<dbReference type="InterPro" id="IPR001460">
    <property type="entry name" value="PCN-bd_Tpept"/>
</dbReference>
<evidence type="ECO:0000256" key="2">
    <source>
        <dbReference type="ARBA" id="ARBA00007090"/>
    </source>
</evidence>
<dbReference type="NCBIfam" id="TIGR02073">
    <property type="entry name" value="PBP_1c"/>
    <property type="match status" value="1"/>
</dbReference>
<dbReference type="GO" id="GO:0008955">
    <property type="term" value="F:peptidoglycan glycosyltransferase activity"/>
    <property type="evidence" value="ECO:0007669"/>
    <property type="project" value="UniProtKB-EC"/>
</dbReference>
<comment type="similarity">
    <text evidence="2">In the C-terminal section; belongs to the transpeptidase family.</text>
</comment>
<keyword evidence="16" id="KW-1185">Reference proteome</keyword>
<dbReference type="InterPro" id="IPR001264">
    <property type="entry name" value="Glyco_trans_51"/>
</dbReference>
<dbReference type="Pfam" id="PF00912">
    <property type="entry name" value="Transgly"/>
    <property type="match status" value="1"/>
</dbReference>
<accession>N1WTD1</accession>
<feature type="domain" description="Penicillin-binding C-terminal" evidence="14">
    <location>
        <begin position="690"/>
        <end position="770"/>
    </location>
</feature>
<dbReference type="GO" id="GO:0009252">
    <property type="term" value="P:peptidoglycan biosynthetic process"/>
    <property type="evidence" value="ECO:0007669"/>
    <property type="project" value="InterPro"/>
</dbReference>
<keyword evidence="6" id="KW-0328">Glycosyltransferase</keyword>
<dbReference type="Pfam" id="PF06832">
    <property type="entry name" value="BiPBP_C"/>
    <property type="match status" value="1"/>
</dbReference>
<dbReference type="PANTHER" id="PTHR32282">
    <property type="entry name" value="BINDING PROTEIN TRANSPEPTIDASE, PUTATIVE-RELATED"/>
    <property type="match status" value="1"/>
</dbReference>
<dbReference type="PANTHER" id="PTHR32282:SF15">
    <property type="entry name" value="PENICILLIN-BINDING PROTEIN 1C"/>
    <property type="match status" value="1"/>
</dbReference>
<keyword evidence="8" id="KW-0378">Hydrolase</keyword>
<dbReference type="InterPro" id="IPR012338">
    <property type="entry name" value="Beta-lactam/transpept-like"/>
</dbReference>
<evidence type="ECO:0000256" key="7">
    <source>
        <dbReference type="ARBA" id="ARBA00022679"/>
    </source>
</evidence>
<dbReference type="AlphaFoldDB" id="N1WTD1"/>
<dbReference type="InterPro" id="IPR036950">
    <property type="entry name" value="PBP_transglycosylase"/>
</dbReference>
<dbReference type="Gene3D" id="3.40.710.10">
    <property type="entry name" value="DD-peptidase/beta-lactamase superfamily"/>
    <property type="match status" value="1"/>
</dbReference>
<keyword evidence="5" id="KW-0645">Protease</keyword>
<evidence type="ECO:0000259" key="13">
    <source>
        <dbReference type="Pfam" id="PF00912"/>
    </source>
</evidence>
<evidence type="ECO:0000313" key="15">
    <source>
        <dbReference type="EMBL" id="EMY80457.1"/>
    </source>
</evidence>
<evidence type="ECO:0000256" key="5">
    <source>
        <dbReference type="ARBA" id="ARBA00022670"/>
    </source>
</evidence>
<evidence type="ECO:0000259" key="12">
    <source>
        <dbReference type="Pfam" id="PF00905"/>
    </source>
</evidence>
<evidence type="ECO:0000256" key="1">
    <source>
        <dbReference type="ARBA" id="ARBA00004752"/>
    </source>
</evidence>
<dbReference type="GO" id="GO:0006508">
    <property type="term" value="P:proteolysis"/>
    <property type="evidence" value="ECO:0007669"/>
    <property type="project" value="UniProtKB-KW"/>
</dbReference>
<reference evidence="15 16" key="1">
    <citation type="journal article" date="2014" name="Genome Biol. Evol.">
        <title>Extensive gene acquisition in the extremely psychrophilic bacterial species Psychroflexus torquis and the link to sea-ice ecosystem specialism.</title>
        <authorList>
            <person name="Feng S."/>
            <person name="Powell S.M."/>
            <person name="Wilson R."/>
            <person name="Bowman J.P."/>
        </authorList>
    </citation>
    <scope>NUCLEOTIDE SEQUENCE [LARGE SCALE GENOMIC DNA]</scope>
    <source>
        <strain evidence="15 16">ACAM 44</strain>
    </source>
</reference>
<dbReference type="InterPro" id="IPR009647">
    <property type="entry name" value="PBP_C"/>
</dbReference>
<evidence type="ECO:0000256" key="11">
    <source>
        <dbReference type="ARBA" id="ARBA00049902"/>
    </source>
</evidence>
<evidence type="ECO:0000256" key="6">
    <source>
        <dbReference type="ARBA" id="ARBA00022676"/>
    </source>
</evidence>
<dbReference type="GO" id="GO:0008658">
    <property type="term" value="F:penicillin binding"/>
    <property type="evidence" value="ECO:0007669"/>
    <property type="project" value="InterPro"/>
</dbReference>
<dbReference type="Proteomes" id="UP000012317">
    <property type="component" value="Unassembled WGS sequence"/>
</dbReference>
<dbReference type="InterPro" id="IPR023346">
    <property type="entry name" value="Lysozyme-like_dom_sf"/>
</dbReference>
<dbReference type="Gene3D" id="1.10.3810.10">
    <property type="entry name" value="Biosynthetic peptidoglycan transglycosylase-like"/>
    <property type="match status" value="1"/>
</dbReference>
<keyword evidence="4" id="KW-0121">Carboxypeptidase</keyword>
<dbReference type="InterPro" id="IPR011815">
    <property type="entry name" value="PBP_1c"/>
</dbReference>
<organism evidence="15 16">
    <name type="scientific">Psychroflexus gondwanensis ACAM 44</name>
    <dbReference type="NCBI Taxonomy" id="1189619"/>
    <lineage>
        <taxon>Bacteria</taxon>
        <taxon>Pseudomonadati</taxon>
        <taxon>Bacteroidota</taxon>
        <taxon>Flavobacteriia</taxon>
        <taxon>Flavobacteriales</taxon>
        <taxon>Flavobacteriaceae</taxon>
        <taxon>Psychroflexus</taxon>
    </lineage>
</organism>
<dbReference type="EMBL" id="APLF01000013">
    <property type="protein sequence ID" value="EMY80457.1"/>
    <property type="molecule type" value="Genomic_DNA"/>
</dbReference>
<dbReference type="eggNOG" id="COG4953">
    <property type="taxonomic scope" value="Bacteria"/>
</dbReference>
<dbReference type="STRING" id="1189619.pgond44_11953"/>
<sequence>MKQLSKRKWLIGLLLFVVLVWWFSLPKALFSDPISCVVNDQDGNLLGARIADDGQWRFPSADEVPGKFEQAILHFEDEYFYFHTGFNPISMAKAFYSNLTSSTKRGGSTLTQQVIRLSRKNKQRSYTEKIIELVQATRLELKLSKKEILLHYSAYAPFGGNVVGLEAASWRYFGISAKQLTWGQASALAVLPNSPSIIYPGKNDKQFLNKRNALLKKLVSKEVIDEETYQLSLLESLPSTPLPLPNQAFHFVDFVCQQDPKEVMASSIQNQLQQKANQITVKHQRALQKNTIYNLSLVVVENKTRKVLAYVGNTSAAKSPFRYVDMMQAKRSTGSTLKPFLYAAALEKSQILPTSLLQDVPVSFNGYRPKNFNEKFHGLVPAHQALSRSLNVPFVNVLQDYGLPLFYENLQDAGLQQINKGIDHYGLTLILGGAEVSLWELTQAFVNFKEVYSTYVTSSSQYSTGEIQSLSINASVSNTKQELDYKPANWHASSVYFTLKAMMELERPEDFNFGAILGDDQQIAWKTGTSYGFKDAWSIGMNEDYTVGVWVGNADTEGRPNLTGIKAAAPIMFDVFKELPKSRDWLLPPYDDVKQVNLCPFSGMPKSKACDESELLWIPSHSKALRQCTYHTKVSVDETERYEVKNNCYPLSKMKKKSFVELSPIEKHFTQTMGFKTPPPLHPNCSEVTDEQELMEFIFPRKNERILLPKSFDGTNEEVVLQLAHSKNTEVHWYIDERYLTTTTELHETSIHLQPGRYQISVVDEKGHFLKQDVLVEKTM</sequence>
<dbReference type="SUPFAM" id="SSF56601">
    <property type="entry name" value="beta-lactamase/transpeptidase-like"/>
    <property type="match status" value="1"/>
</dbReference>
<dbReference type="RefSeq" id="WP_003442469.1">
    <property type="nucleotide sequence ID" value="NZ_APLF01000013.1"/>
</dbReference>
<evidence type="ECO:0000256" key="9">
    <source>
        <dbReference type="ARBA" id="ARBA00023268"/>
    </source>
</evidence>
<feature type="domain" description="Glycosyl transferase family 51" evidence="13">
    <location>
        <begin position="55"/>
        <end position="218"/>
    </location>
</feature>
<dbReference type="Pfam" id="PF00905">
    <property type="entry name" value="Transpeptidase"/>
    <property type="match status" value="1"/>
</dbReference>
<evidence type="ECO:0000256" key="8">
    <source>
        <dbReference type="ARBA" id="ARBA00022801"/>
    </source>
</evidence>
<keyword evidence="7" id="KW-0808">Transferase</keyword>
<evidence type="ECO:0000256" key="10">
    <source>
        <dbReference type="ARBA" id="ARBA00044770"/>
    </source>
</evidence>
<proteinExistence type="inferred from homology"/>
<protein>
    <recommendedName>
        <fullName evidence="10">peptidoglycan glycosyltransferase</fullName>
        <ecNumber evidence="10">2.4.99.28</ecNumber>
    </recommendedName>
</protein>
<evidence type="ECO:0000313" key="16">
    <source>
        <dbReference type="Proteomes" id="UP000012317"/>
    </source>
</evidence>
<name>N1WTD1_9FLAO</name>
<dbReference type="SUPFAM" id="SSF53955">
    <property type="entry name" value="Lysozyme-like"/>
    <property type="match status" value="1"/>
</dbReference>
<dbReference type="InterPro" id="IPR050396">
    <property type="entry name" value="Glycosyltr_51/Transpeptidase"/>
</dbReference>
<evidence type="ECO:0000256" key="4">
    <source>
        <dbReference type="ARBA" id="ARBA00022645"/>
    </source>
</evidence>
<dbReference type="EC" id="2.4.99.28" evidence="10"/>
<evidence type="ECO:0000259" key="14">
    <source>
        <dbReference type="Pfam" id="PF06832"/>
    </source>
</evidence>
<gene>
    <name evidence="15" type="ORF">pgond44_11953</name>
</gene>
<comment type="caution">
    <text evidence="15">The sequence shown here is derived from an EMBL/GenBank/DDBJ whole genome shotgun (WGS) entry which is preliminary data.</text>
</comment>
<keyword evidence="9" id="KW-0511">Multifunctional enzyme</keyword>
<dbReference type="PATRIC" id="fig|1189619.4.peg.2465"/>
<comment type="similarity">
    <text evidence="3">In the N-terminal section; belongs to the glycosyltransferase 51 family.</text>
</comment>
<feature type="domain" description="Penicillin-binding protein transpeptidase" evidence="12">
    <location>
        <begin position="296"/>
        <end position="574"/>
    </location>
</feature>
<dbReference type="GO" id="GO:0004180">
    <property type="term" value="F:carboxypeptidase activity"/>
    <property type="evidence" value="ECO:0007669"/>
    <property type="project" value="UniProtKB-KW"/>
</dbReference>
<comment type="pathway">
    <text evidence="1">Cell wall biogenesis; peptidoglycan biosynthesis.</text>
</comment>
<dbReference type="GO" id="GO:0030288">
    <property type="term" value="C:outer membrane-bounded periplasmic space"/>
    <property type="evidence" value="ECO:0007669"/>
    <property type="project" value="TreeGrafter"/>
</dbReference>